<keyword evidence="2" id="KW-0472">Membrane</keyword>
<comment type="caution">
    <text evidence="5">The sequence shown here is derived from an EMBL/GenBank/DDBJ whole genome shotgun (WGS) entry which is preliminary data.</text>
</comment>
<dbReference type="SUPFAM" id="SSF50156">
    <property type="entry name" value="PDZ domain-like"/>
    <property type="match status" value="2"/>
</dbReference>
<dbReference type="FunFam" id="2.30.42.10:FF:000004">
    <property type="entry name" value="Disks large homolog 4 isoform 2"/>
    <property type="match status" value="1"/>
</dbReference>
<dbReference type="GO" id="GO:0019901">
    <property type="term" value="F:protein kinase binding"/>
    <property type="evidence" value="ECO:0007669"/>
    <property type="project" value="TreeGrafter"/>
</dbReference>
<dbReference type="AlphaFoldDB" id="A0A6A0H8B0"/>
<dbReference type="GO" id="GO:0031594">
    <property type="term" value="C:neuromuscular junction"/>
    <property type="evidence" value="ECO:0007669"/>
    <property type="project" value="TreeGrafter"/>
</dbReference>
<reference evidence="5" key="3">
    <citation type="submission" date="2019-06" db="EMBL/GenBank/DDBJ databases">
        <authorList>
            <person name="Poynton C."/>
            <person name="Hasenbein S."/>
            <person name="Benoit J.B."/>
            <person name="Sepulveda M.S."/>
            <person name="Poelchau M.F."/>
            <person name="Murali S.C."/>
            <person name="Chen S."/>
            <person name="Glastad K.M."/>
            <person name="Werren J.H."/>
            <person name="Vineis J.H."/>
            <person name="Bowen J.L."/>
            <person name="Friedrich M."/>
            <person name="Jones J."/>
            <person name="Robertson H.M."/>
            <person name="Feyereisen R."/>
            <person name="Mechler-Hickson A."/>
            <person name="Mathers N."/>
            <person name="Lee C.E."/>
            <person name="Colbourne J.K."/>
            <person name="Biales A."/>
            <person name="Johnston J.S."/>
            <person name="Wellborn G.A."/>
            <person name="Rosendale A.J."/>
            <person name="Cridge A.G."/>
            <person name="Munoz-Torres M.C."/>
            <person name="Bain P.A."/>
            <person name="Manny A.R."/>
            <person name="Major K.M."/>
            <person name="Lambert F.N."/>
            <person name="Vulpe C.D."/>
            <person name="Tuck P."/>
            <person name="Blalock B.J."/>
            <person name="Lin Y.-Y."/>
            <person name="Smith M.E."/>
            <person name="Ochoa-Acuna H."/>
            <person name="Chen M.-J.M."/>
            <person name="Childers C.P."/>
            <person name="Qu J."/>
            <person name="Dugan S."/>
            <person name="Lee S.L."/>
            <person name="Chao H."/>
            <person name="Dinh H."/>
            <person name="Han Y."/>
            <person name="Doddapaneni H."/>
            <person name="Worley K.C."/>
            <person name="Muzny D.M."/>
            <person name="Gibbs R.A."/>
            <person name="Richards S."/>
        </authorList>
    </citation>
    <scope>NUCLEOTIDE SEQUENCE</scope>
    <source>
        <strain evidence="5">HAZT.00-mixed</strain>
        <tissue evidence="5">Whole organism</tissue>
    </source>
</reference>
<dbReference type="GO" id="GO:0043113">
    <property type="term" value="P:receptor clustering"/>
    <property type="evidence" value="ECO:0007669"/>
    <property type="project" value="TreeGrafter"/>
</dbReference>
<dbReference type="Gene3D" id="2.30.42.10">
    <property type="match status" value="2"/>
</dbReference>
<evidence type="ECO:0000256" key="3">
    <source>
        <dbReference type="SAM" id="MobiDB-lite"/>
    </source>
</evidence>
<feature type="region of interest" description="Disordered" evidence="3">
    <location>
        <begin position="63"/>
        <end position="91"/>
    </location>
</feature>
<dbReference type="GO" id="GO:0045197">
    <property type="term" value="P:establishment or maintenance of epithelial cell apical/basal polarity"/>
    <property type="evidence" value="ECO:0007669"/>
    <property type="project" value="TreeGrafter"/>
</dbReference>
<dbReference type="GO" id="GO:0099072">
    <property type="term" value="P:regulation of postsynaptic membrane neurotransmitter receptor levels"/>
    <property type="evidence" value="ECO:0007669"/>
    <property type="project" value="TreeGrafter"/>
</dbReference>
<evidence type="ECO:0000259" key="4">
    <source>
        <dbReference type="PROSITE" id="PS50106"/>
    </source>
</evidence>
<dbReference type="SMART" id="SM00228">
    <property type="entry name" value="PDZ"/>
    <property type="match status" value="2"/>
</dbReference>
<dbReference type="PANTHER" id="PTHR23119:SF51">
    <property type="entry name" value="DISKS LARGE 1 TUMOR SUPPRESSOR PROTEIN"/>
    <property type="match status" value="1"/>
</dbReference>
<evidence type="ECO:0000256" key="2">
    <source>
        <dbReference type="ARBA" id="ARBA00023136"/>
    </source>
</evidence>
<reference evidence="5" key="1">
    <citation type="submission" date="2014-08" db="EMBL/GenBank/DDBJ databases">
        <authorList>
            <person name="Murali S."/>
            <person name="Richards S."/>
            <person name="Bandaranaike D."/>
            <person name="Bellair M."/>
            <person name="Blankenburg K."/>
            <person name="Chao H."/>
            <person name="Dinh H."/>
            <person name="Doddapaneni H."/>
            <person name="Dugan-Rocha S."/>
            <person name="Elkadiri S."/>
            <person name="Gnanaolivu R."/>
            <person name="Hughes D."/>
            <person name="Lee S."/>
            <person name="Li M."/>
            <person name="Ming W."/>
            <person name="Munidasa M."/>
            <person name="Muniz J."/>
            <person name="Nguyen L."/>
            <person name="Osuji N."/>
            <person name="Pu L.-L."/>
            <person name="Puazo M."/>
            <person name="Skinner E."/>
            <person name="Qu C."/>
            <person name="Quiroz J."/>
            <person name="Raj R."/>
            <person name="Weissenberger G."/>
            <person name="Xin Y."/>
            <person name="Zou X."/>
            <person name="Han Y."/>
            <person name="Worley K."/>
            <person name="Muzny D."/>
            <person name="Gibbs R."/>
        </authorList>
    </citation>
    <scope>NUCLEOTIDE SEQUENCE</scope>
    <source>
        <strain evidence="5">HAZT.00-mixed</strain>
        <tissue evidence="5">Whole organism</tissue>
    </source>
</reference>
<feature type="domain" description="PDZ" evidence="4">
    <location>
        <begin position="201"/>
        <end position="288"/>
    </location>
</feature>
<evidence type="ECO:0000256" key="1">
    <source>
        <dbReference type="ARBA" id="ARBA00004370"/>
    </source>
</evidence>
<feature type="compositionally biased region" description="Basic and acidic residues" evidence="3">
    <location>
        <begin position="69"/>
        <end position="88"/>
    </location>
</feature>
<dbReference type="CDD" id="cd06724">
    <property type="entry name" value="PDZ2_Dlg1-2-4-like"/>
    <property type="match status" value="1"/>
</dbReference>
<dbReference type="GO" id="GO:0043005">
    <property type="term" value="C:neuron projection"/>
    <property type="evidence" value="ECO:0007669"/>
    <property type="project" value="TreeGrafter"/>
</dbReference>
<dbReference type="Proteomes" id="UP000711488">
    <property type="component" value="Unassembled WGS sequence"/>
</dbReference>
<dbReference type="GO" id="GO:0016323">
    <property type="term" value="C:basolateral plasma membrane"/>
    <property type="evidence" value="ECO:0007669"/>
    <property type="project" value="TreeGrafter"/>
</dbReference>
<sequence length="454" mass="49654">MDQRTRSLDRGLNSRTSFYKSKKHSVMPLLHDHYKNTEIIYGDPNILHYGAMIKKTPFSSKHPIQKAKSYHELKEAAREPPSESRNSQDEQMLLKHQCHEYPTNCLNSQRNSVAFDKFPDNVKNQCYRELPVAEDLRESPRSARYATLTTIQRMDDIIISQDVETPTTARDDGAGLNKEARNRTNNGPCVLQSSPEWEMLDIALERGTQGLGFSIAGGTDNPHIGSDTSIYITKLIAGGAAAADGRLRVNDIIVAVNDVGVENVPHASAVDALKMAGNNVRLSVKRRKRPPNVTMLEVTLQKGDRGLGFSIAGGIGNQHIPGDNGIYITKIMEGGAAHLDGRINVGDKLVAVRDTPTGDVNLESVTHEDAVACLKSTSDTVTLVIGKVTPATNTTAATTANVTNNVHGELCGALYQKLVLLRRVLTSPPPLEMYNNNVVDGPRQQLDNAHTQPE</sequence>
<feature type="domain" description="PDZ" evidence="4">
    <location>
        <begin position="297"/>
        <end position="389"/>
    </location>
</feature>
<dbReference type="InterPro" id="IPR050614">
    <property type="entry name" value="Synaptic_Scaffolding_LAP-MAGUK"/>
</dbReference>
<dbReference type="GO" id="GO:0098839">
    <property type="term" value="C:postsynaptic density membrane"/>
    <property type="evidence" value="ECO:0007669"/>
    <property type="project" value="TreeGrafter"/>
</dbReference>
<dbReference type="EMBL" id="JQDR03004507">
    <property type="protein sequence ID" value="KAA0201990.1"/>
    <property type="molecule type" value="Genomic_DNA"/>
</dbReference>
<dbReference type="PROSITE" id="PS50106">
    <property type="entry name" value="PDZ"/>
    <property type="match status" value="2"/>
</dbReference>
<gene>
    <name evidence="5" type="ORF">HAZT_HAZT007571</name>
</gene>
<comment type="subcellular location">
    <subcellularLocation>
        <location evidence="1">Membrane</location>
    </subcellularLocation>
</comment>
<protein>
    <recommendedName>
        <fullName evidence="4">PDZ domain-containing protein</fullName>
    </recommendedName>
</protein>
<proteinExistence type="predicted"/>
<feature type="region of interest" description="Disordered" evidence="3">
    <location>
        <begin position="162"/>
        <end position="188"/>
    </location>
</feature>
<feature type="compositionally biased region" description="Basic and acidic residues" evidence="3">
    <location>
        <begin position="169"/>
        <end position="182"/>
    </location>
</feature>
<dbReference type="FunFam" id="2.30.42.10:FF:000002">
    <property type="entry name" value="Disks large homolog 4 isoform 2"/>
    <property type="match status" value="1"/>
</dbReference>
<feature type="region of interest" description="Disordered" evidence="3">
    <location>
        <begin position="435"/>
        <end position="454"/>
    </location>
</feature>
<name>A0A6A0H8B0_HYAAZ</name>
<reference evidence="5" key="2">
    <citation type="journal article" date="2018" name="Environ. Sci. Technol.">
        <title>The Toxicogenome of Hyalella azteca: A Model for Sediment Ecotoxicology and Evolutionary Toxicology.</title>
        <authorList>
            <person name="Poynton H.C."/>
            <person name="Hasenbein S."/>
            <person name="Benoit J.B."/>
            <person name="Sepulveda M.S."/>
            <person name="Poelchau M.F."/>
            <person name="Hughes D.S.T."/>
            <person name="Murali S.C."/>
            <person name="Chen S."/>
            <person name="Glastad K.M."/>
            <person name="Goodisman M.A.D."/>
            <person name="Werren J.H."/>
            <person name="Vineis J.H."/>
            <person name="Bowen J.L."/>
            <person name="Friedrich M."/>
            <person name="Jones J."/>
            <person name="Robertson H.M."/>
            <person name="Feyereisen R."/>
            <person name="Mechler-Hickson A."/>
            <person name="Mathers N."/>
            <person name="Lee C.E."/>
            <person name="Colbourne J.K."/>
            <person name="Biales A."/>
            <person name="Johnston J.S."/>
            <person name="Wellborn G.A."/>
            <person name="Rosendale A.J."/>
            <person name="Cridge A.G."/>
            <person name="Munoz-Torres M.C."/>
            <person name="Bain P.A."/>
            <person name="Manny A.R."/>
            <person name="Major K.M."/>
            <person name="Lambert F.N."/>
            <person name="Vulpe C.D."/>
            <person name="Tuck P."/>
            <person name="Blalock B.J."/>
            <person name="Lin Y.Y."/>
            <person name="Smith M.E."/>
            <person name="Ochoa-Acuna H."/>
            <person name="Chen M.M."/>
            <person name="Childers C.P."/>
            <person name="Qu J."/>
            <person name="Dugan S."/>
            <person name="Lee S.L."/>
            <person name="Chao H."/>
            <person name="Dinh H."/>
            <person name="Han Y."/>
            <person name="Doddapaneni H."/>
            <person name="Worley K.C."/>
            <person name="Muzny D.M."/>
            <person name="Gibbs R.A."/>
            <person name="Richards S."/>
        </authorList>
    </citation>
    <scope>NUCLEOTIDE SEQUENCE</scope>
    <source>
        <strain evidence="5">HAZT.00-mixed</strain>
        <tissue evidence="5">Whole organism</tissue>
    </source>
</reference>
<dbReference type="InterPro" id="IPR036034">
    <property type="entry name" value="PDZ_sf"/>
</dbReference>
<feature type="compositionally biased region" description="Polar residues" evidence="3">
    <location>
        <begin position="445"/>
        <end position="454"/>
    </location>
</feature>
<organism evidence="5">
    <name type="scientific">Hyalella azteca</name>
    <name type="common">Amphipod</name>
    <dbReference type="NCBI Taxonomy" id="294128"/>
    <lineage>
        <taxon>Eukaryota</taxon>
        <taxon>Metazoa</taxon>
        <taxon>Ecdysozoa</taxon>
        <taxon>Arthropoda</taxon>
        <taxon>Crustacea</taxon>
        <taxon>Multicrustacea</taxon>
        <taxon>Malacostraca</taxon>
        <taxon>Eumalacostraca</taxon>
        <taxon>Peracarida</taxon>
        <taxon>Amphipoda</taxon>
        <taxon>Senticaudata</taxon>
        <taxon>Talitrida</taxon>
        <taxon>Talitroidea</taxon>
        <taxon>Hyalellidae</taxon>
        <taxon>Hyalella</taxon>
    </lineage>
</organism>
<dbReference type="PANTHER" id="PTHR23119">
    <property type="entry name" value="DISCS LARGE"/>
    <property type="match status" value="1"/>
</dbReference>
<dbReference type="GO" id="GO:0097120">
    <property type="term" value="P:receptor localization to synapse"/>
    <property type="evidence" value="ECO:0007669"/>
    <property type="project" value="TreeGrafter"/>
</dbReference>
<accession>A0A6A0H8B0</accession>
<dbReference type="Pfam" id="PF00595">
    <property type="entry name" value="PDZ"/>
    <property type="match status" value="2"/>
</dbReference>
<dbReference type="GO" id="GO:0098609">
    <property type="term" value="P:cell-cell adhesion"/>
    <property type="evidence" value="ECO:0007669"/>
    <property type="project" value="TreeGrafter"/>
</dbReference>
<dbReference type="CDD" id="cd06723">
    <property type="entry name" value="PDZ1_Dlg1-2-4-like"/>
    <property type="match status" value="1"/>
</dbReference>
<dbReference type="GO" id="GO:0007268">
    <property type="term" value="P:chemical synaptic transmission"/>
    <property type="evidence" value="ECO:0007669"/>
    <property type="project" value="TreeGrafter"/>
</dbReference>
<evidence type="ECO:0000313" key="5">
    <source>
        <dbReference type="EMBL" id="KAA0201990.1"/>
    </source>
</evidence>
<dbReference type="InterPro" id="IPR001478">
    <property type="entry name" value="PDZ"/>
</dbReference>